<feature type="non-terminal residue" evidence="5">
    <location>
        <position position="1"/>
    </location>
</feature>
<dbReference type="PANTHER" id="PTHR23080:SF141">
    <property type="entry name" value="TRANSPOSASE HELIX-TURN-HELIX DOMAIN-CONTAINING PROTEIN"/>
    <property type="match status" value="1"/>
</dbReference>
<evidence type="ECO:0000256" key="1">
    <source>
        <dbReference type="ARBA" id="ARBA00001968"/>
    </source>
</evidence>
<evidence type="ECO:0000259" key="4">
    <source>
        <dbReference type="Pfam" id="PF13613"/>
    </source>
</evidence>
<keyword evidence="2" id="KW-0479">Metal-binding</keyword>
<keyword evidence="5" id="KW-0378">Hydrolase</keyword>
<feature type="domain" description="Transposase Helix-turn-helix" evidence="4">
    <location>
        <begin position="45"/>
        <end position="93"/>
    </location>
</feature>
<comment type="cofactor">
    <cofactor evidence="1">
        <name>a divalent metal cation</name>
        <dbReference type="ChEBI" id="CHEBI:60240"/>
    </cofactor>
</comment>
<reference evidence="5" key="1">
    <citation type="journal article" date="2018" name="PLoS Negl. Trop. Dis.">
        <title>Sialome diversity of ticks revealed by RNAseq of single tick salivary glands.</title>
        <authorList>
            <person name="Perner J."/>
            <person name="Kropackova S."/>
            <person name="Kopacek P."/>
            <person name="Ribeiro J.M."/>
        </authorList>
    </citation>
    <scope>NUCLEOTIDE SEQUENCE</scope>
    <source>
        <strain evidence="5">Siblings of single egg batch collected in Ceske Budejovice</strain>
        <tissue evidence="5">Salivary glands</tissue>
    </source>
</reference>
<feature type="domain" description="DDE Tnp4" evidence="3">
    <location>
        <begin position="123"/>
        <end position="283"/>
    </location>
</feature>
<evidence type="ECO:0000259" key="3">
    <source>
        <dbReference type="Pfam" id="PF13359"/>
    </source>
</evidence>
<sequence length="295" mass="33133">FGFHFSRLLDDSNIFSITGLRSMRVLNTLQRVLEEKMPLTGAHILCWKNRIVLAMMVLKHTLSFDLLSHVFRISPTTCSTTVKATIKALAVILRCAIILPCKDEILNNMPHCFKGFTKTRVVLDCTEMSISQPKCLQCRISTYSHYKKGYTIKYMIGVSPGGLVTHVSQGYGGRASDKAIFQQSNLVSQLLPGIDHVMVDKGFLIEDVCESCLIEVIRPPFLRQKKQLSKAEALRTKNIAAARVHVERAIQRIKIFKILSQKMPWSMVPLADDIVCIAAALANLSKPILADKRFM</sequence>
<protein>
    <submittedName>
        <fullName evidence="5">Putative dde superfamily endonuclease</fullName>
    </submittedName>
</protein>
<dbReference type="Pfam" id="PF13359">
    <property type="entry name" value="DDE_Tnp_4"/>
    <property type="match status" value="1"/>
</dbReference>
<proteinExistence type="predicted"/>
<evidence type="ECO:0000256" key="2">
    <source>
        <dbReference type="ARBA" id="ARBA00022723"/>
    </source>
</evidence>
<dbReference type="GO" id="GO:0004519">
    <property type="term" value="F:endonuclease activity"/>
    <property type="evidence" value="ECO:0007669"/>
    <property type="project" value="UniProtKB-KW"/>
</dbReference>
<keyword evidence="5" id="KW-0255">Endonuclease</keyword>
<dbReference type="AlphaFoldDB" id="A0A147BKW7"/>
<evidence type="ECO:0000313" key="5">
    <source>
        <dbReference type="EMBL" id="JAR91428.1"/>
    </source>
</evidence>
<dbReference type="InterPro" id="IPR027805">
    <property type="entry name" value="Transposase_HTH_dom"/>
</dbReference>
<keyword evidence="5" id="KW-0540">Nuclease</keyword>
<dbReference type="InterPro" id="IPR027806">
    <property type="entry name" value="HARBI1_dom"/>
</dbReference>
<dbReference type="PANTHER" id="PTHR23080">
    <property type="entry name" value="THAP DOMAIN PROTEIN"/>
    <property type="match status" value="1"/>
</dbReference>
<dbReference type="Pfam" id="PF13613">
    <property type="entry name" value="HTH_Tnp_4"/>
    <property type="match status" value="1"/>
</dbReference>
<name>A0A147BKW7_IXORI</name>
<organism evidence="5">
    <name type="scientific">Ixodes ricinus</name>
    <name type="common">Common tick</name>
    <name type="synonym">Acarus ricinus</name>
    <dbReference type="NCBI Taxonomy" id="34613"/>
    <lineage>
        <taxon>Eukaryota</taxon>
        <taxon>Metazoa</taxon>
        <taxon>Ecdysozoa</taxon>
        <taxon>Arthropoda</taxon>
        <taxon>Chelicerata</taxon>
        <taxon>Arachnida</taxon>
        <taxon>Acari</taxon>
        <taxon>Parasitiformes</taxon>
        <taxon>Ixodida</taxon>
        <taxon>Ixodoidea</taxon>
        <taxon>Ixodidae</taxon>
        <taxon>Ixodinae</taxon>
        <taxon>Ixodes</taxon>
    </lineage>
</organism>
<dbReference type="EMBL" id="GEGO01003976">
    <property type="protein sequence ID" value="JAR91428.1"/>
    <property type="molecule type" value="Transcribed_RNA"/>
</dbReference>
<accession>A0A147BKW7</accession>
<dbReference type="GO" id="GO:0046872">
    <property type="term" value="F:metal ion binding"/>
    <property type="evidence" value="ECO:0007669"/>
    <property type="project" value="UniProtKB-KW"/>
</dbReference>